<evidence type="ECO:0008006" key="9">
    <source>
        <dbReference type="Google" id="ProtNLM"/>
    </source>
</evidence>
<sequence>MTQSKEQQATKTIHDAVRRNNVKELELIVGHGASVNEVDARCDDKFAPLHWAAHSGSLECMHWLLWQSADMDAQTPKGWTPAHIASIRGHDACVQALINNNVNINTRDRRNQTCLHMACAHGNSFVVHTLLRGGADINQRDINGWTPVYTAAYHGRLGCLQMLVKWGGKLDDVDNEGNTAAHLAAMEGHLPCLKFIVSISRDTTTILGARNDQGDTPKSLAEQFYKENCCTYLDALEWEKDHPEQAENLAFPAHVAAYNGDFEHVKLLVEQGVVNINERDERGATLAHKAAGQGHIDILRWLIEMGASMDLMTQSGETPKDVARRFGQLACLKIIGGGGGGGGGGGASGGGMDKIELNINQHQKESNRRKLTPKEEELTRAKQKYDELQKQFDIAKKNFRQLGGELEEDHKRDVVEHESQKKLEEFETQLEFERLKREKLESELDECRQEIARLINILRSFEEKRLHIRQRPLSSENRQHKHKKSSATSSKQSRRIEKETGVTFMRRNSVNS</sequence>
<dbReference type="SMART" id="SM00248">
    <property type="entry name" value="ANK"/>
    <property type="match status" value="8"/>
</dbReference>
<proteinExistence type="predicted"/>
<evidence type="ECO:0000313" key="6">
    <source>
        <dbReference type="EMBL" id="CAF1329302.1"/>
    </source>
</evidence>
<dbReference type="PROSITE" id="PS50297">
    <property type="entry name" value="ANK_REP_REGION"/>
    <property type="match status" value="4"/>
</dbReference>
<accession>A0A815FU61</accession>
<feature type="region of interest" description="Disordered" evidence="5">
    <location>
        <begin position="469"/>
        <end position="512"/>
    </location>
</feature>
<dbReference type="SUPFAM" id="SSF48403">
    <property type="entry name" value="Ankyrin repeat"/>
    <property type="match status" value="1"/>
</dbReference>
<gene>
    <name evidence="7" type="ORF">JBS370_LOCUS20732</name>
    <name evidence="6" type="ORF">ZHD862_LOCUS29436</name>
</gene>
<protein>
    <recommendedName>
        <fullName evidence="9">Ankyrin repeat domain-containing protein 42</fullName>
    </recommendedName>
</protein>
<dbReference type="InterPro" id="IPR050776">
    <property type="entry name" value="Ank_Repeat/CDKN_Inhibitor"/>
</dbReference>
<feature type="repeat" description="ANK" evidence="3">
    <location>
        <begin position="110"/>
        <end position="142"/>
    </location>
</feature>
<evidence type="ECO:0000256" key="5">
    <source>
        <dbReference type="SAM" id="MobiDB-lite"/>
    </source>
</evidence>
<dbReference type="Pfam" id="PF00023">
    <property type="entry name" value="Ank"/>
    <property type="match status" value="2"/>
</dbReference>
<comment type="caution">
    <text evidence="6">The sequence shown here is derived from an EMBL/GenBank/DDBJ whole genome shotgun (WGS) entry which is preliminary data.</text>
</comment>
<dbReference type="PANTHER" id="PTHR24201:SF2">
    <property type="entry name" value="ANKYRIN REPEAT DOMAIN-CONTAINING PROTEIN 42"/>
    <property type="match status" value="1"/>
</dbReference>
<feature type="repeat" description="ANK" evidence="3">
    <location>
        <begin position="77"/>
        <end position="109"/>
    </location>
</feature>
<name>A0A815FU61_9BILA</name>
<dbReference type="EMBL" id="CAJOBD010002655">
    <property type="protein sequence ID" value="CAF3898205.1"/>
    <property type="molecule type" value="Genomic_DNA"/>
</dbReference>
<dbReference type="Proteomes" id="UP000663864">
    <property type="component" value="Unassembled WGS sequence"/>
</dbReference>
<keyword evidence="2 3" id="KW-0040">ANK repeat</keyword>
<dbReference type="EMBL" id="CAJNOT010002597">
    <property type="protein sequence ID" value="CAF1329302.1"/>
    <property type="molecule type" value="Genomic_DNA"/>
</dbReference>
<dbReference type="InterPro" id="IPR002110">
    <property type="entry name" value="Ankyrin_rpt"/>
</dbReference>
<keyword evidence="4" id="KW-0175">Coiled coil</keyword>
<dbReference type="Gene3D" id="1.25.40.20">
    <property type="entry name" value="Ankyrin repeat-containing domain"/>
    <property type="match status" value="3"/>
</dbReference>
<feature type="repeat" description="ANK" evidence="3">
    <location>
        <begin position="143"/>
        <end position="175"/>
    </location>
</feature>
<dbReference type="PANTHER" id="PTHR24201">
    <property type="entry name" value="ANK_REP_REGION DOMAIN-CONTAINING PROTEIN"/>
    <property type="match status" value="1"/>
</dbReference>
<evidence type="ECO:0000256" key="4">
    <source>
        <dbReference type="SAM" id="Coils"/>
    </source>
</evidence>
<reference evidence="6" key="1">
    <citation type="submission" date="2021-02" db="EMBL/GenBank/DDBJ databases">
        <authorList>
            <person name="Nowell W R."/>
        </authorList>
    </citation>
    <scope>NUCLEOTIDE SEQUENCE</scope>
</reference>
<feature type="coiled-coil region" evidence="4">
    <location>
        <begin position="371"/>
        <end position="464"/>
    </location>
</feature>
<dbReference type="Proteomes" id="UP000663836">
    <property type="component" value="Unassembled WGS sequence"/>
</dbReference>
<dbReference type="PROSITE" id="PS50088">
    <property type="entry name" value="ANK_REPEAT"/>
    <property type="match status" value="6"/>
</dbReference>
<dbReference type="AlphaFoldDB" id="A0A815FU61"/>
<feature type="repeat" description="ANK" evidence="3">
    <location>
        <begin position="282"/>
        <end position="314"/>
    </location>
</feature>
<evidence type="ECO:0000256" key="1">
    <source>
        <dbReference type="ARBA" id="ARBA00022737"/>
    </source>
</evidence>
<keyword evidence="1" id="KW-0677">Repeat</keyword>
<evidence type="ECO:0000256" key="3">
    <source>
        <dbReference type="PROSITE-ProRule" id="PRU00023"/>
    </source>
</evidence>
<evidence type="ECO:0000256" key="2">
    <source>
        <dbReference type="ARBA" id="ARBA00023043"/>
    </source>
</evidence>
<feature type="repeat" description="ANK" evidence="3">
    <location>
        <begin position="8"/>
        <end position="40"/>
    </location>
</feature>
<dbReference type="InterPro" id="IPR036770">
    <property type="entry name" value="Ankyrin_rpt-contain_sf"/>
</dbReference>
<evidence type="ECO:0000313" key="7">
    <source>
        <dbReference type="EMBL" id="CAF3898205.1"/>
    </source>
</evidence>
<evidence type="ECO:0000313" key="8">
    <source>
        <dbReference type="Proteomes" id="UP000663864"/>
    </source>
</evidence>
<feature type="repeat" description="ANK" evidence="3">
    <location>
        <begin position="44"/>
        <end position="76"/>
    </location>
</feature>
<dbReference type="Pfam" id="PF12796">
    <property type="entry name" value="Ank_2"/>
    <property type="match status" value="2"/>
</dbReference>
<organism evidence="6 8">
    <name type="scientific">Rotaria sordida</name>
    <dbReference type="NCBI Taxonomy" id="392033"/>
    <lineage>
        <taxon>Eukaryota</taxon>
        <taxon>Metazoa</taxon>
        <taxon>Spiralia</taxon>
        <taxon>Gnathifera</taxon>
        <taxon>Rotifera</taxon>
        <taxon>Eurotatoria</taxon>
        <taxon>Bdelloidea</taxon>
        <taxon>Philodinida</taxon>
        <taxon>Philodinidae</taxon>
        <taxon>Rotaria</taxon>
    </lineage>
</organism>